<comment type="catalytic activity">
    <reaction evidence="7 8">
        <text>cytidine(34) in tRNA(Ile2) + L-lysine + ATP = lysidine(34) in tRNA(Ile2) + AMP + diphosphate + H(+)</text>
        <dbReference type="Rhea" id="RHEA:43744"/>
        <dbReference type="Rhea" id="RHEA-COMP:10625"/>
        <dbReference type="Rhea" id="RHEA-COMP:10670"/>
        <dbReference type="ChEBI" id="CHEBI:15378"/>
        <dbReference type="ChEBI" id="CHEBI:30616"/>
        <dbReference type="ChEBI" id="CHEBI:32551"/>
        <dbReference type="ChEBI" id="CHEBI:33019"/>
        <dbReference type="ChEBI" id="CHEBI:82748"/>
        <dbReference type="ChEBI" id="CHEBI:83665"/>
        <dbReference type="ChEBI" id="CHEBI:456215"/>
        <dbReference type="EC" id="6.3.4.19"/>
    </reaction>
</comment>
<comment type="similarity">
    <text evidence="8">Belongs to the tRNA(Ile)-lysidine synthase family.</text>
</comment>
<dbReference type="OMA" id="MLKLNQW"/>
<dbReference type="Proteomes" id="UP000321332">
    <property type="component" value="Chromosome"/>
</dbReference>
<protein>
    <recommendedName>
        <fullName evidence="8">tRNA(Ile)-lysidine synthase</fullName>
        <ecNumber evidence="8">6.3.4.19</ecNumber>
    </recommendedName>
    <alternativeName>
        <fullName evidence="8">tRNA(Ile)-2-lysyl-cytidine synthase</fullName>
    </alternativeName>
    <alternativeName>
        <fullName evidence="8">tRNA(Ile)-lysidine synthetase</fullName>
    </alternativeName>
</protein>
<keyword evidence="4 8" id="KW-0819">tRNA processing</keyword>
<name>A0AAE6M1Q0_LEUCA</name>
<evidence type="ECO:0000256" key="5">
    <source>
        <dbReference type="ARBA" id="ARBA00022741"/>
    </source>
</evidence>
<dbReference type="PANTHER" id="PTHR43033">
    <property type="entry name" value="TRNA(ILE)-LYSIDINE SYNTHASE-RELATED"/>
    <property type="match status" value="1"/>
</dbReference>
<evidence type="ECO:0000313" key="11">
    <source>
        <dbReference type="Proteomes" id="UP000321332"/>
    </source>
</evidence>
<proteinExistence type="inferred from homology"/>
<dbReference type="InterPro" id="IPR011063">
    <property type="entry name" value="TilS/TtcA_N"/>
</dbReference>
<evidence type="ECO:0000256" key="6">
    <source>
        <dbReference type="ARBA" id="ARBA00022840"/>
    </source>
</evidence>
<keyword evidence="2 8" id="KW-0963">Cytoplasm</keyword>
<dbReference type="Gene3D" id="3.40.50.620">
    <property type="entry name" value="HUPs"/>
    <property type="match status" value="1"/>
</dbReference>
<evidence type="ECO:0000256" key="3">
    <source>
        <dbReference type="ARBA" id="ARBA00022598"/>
    </source>
</evidence>
<dbReference type="InterPro" id="IPR012796">
    <property type="entry name" value="Lysidine-tRNA-synth_C"/>
</dbReference>
<dbReference type="InterPro" id="IPR012094">
    <property type="entry name" value="tRNA_Ile_lys_synt"/>
</dbReference>
<evidence type="ECO:0000256" key="8">
    <source>
        <dbReference type="HAMAP-Rule" id="MF_01161"/>
    </source>
</evidence>
<evidence type="ECO:0000256" key="1">
    <source>
        <dbReference type="ARBA" id="ARBA00004496"/>
    </source>
</evidence>
<keyword evidence="6 8" id="KW-0067">ATP-binding</keyword>
<dbReference type="GO" id="GO:0032267">
    <property type="term" value="F:tRNA(Ile)-lysidine synthase activity"/>
    <property type="evidence" value="ECO:0007669"/>
    <property type="project" value="UniProtKB-EC"/>
</dbReference>
<evidence type="ECO:0000256" key="2">
    <source>
        <dbReference type="ARBA" id="ARBA00022490"/>
    </source>
</evidence>
<evidence type="ECO:0000256" key="4">
    <source>
        <dbReference type="ARBA" id="ARBA00022694"/>
    </source>
</evidence>
<dbReference type="Pfam" id="PF01171">
    <property type="entry name" value="ATP_bind_3"/>
    <property type="match status" value="1"/>
</dbReference>
<comment type="function">
    <text evidence="8">Ligates lysine onto the cytidine present at position 34 of the AUA codon-specific tRNA(Ile) that contains the anticodon CAU, in an ATP-dependent manner. Cytidine is converted to lysidine, thus changing the amino acid specificity of the tRNA from methionine to isoleucine.</text>
</comment>
<dbReference type="NCBIfam" id="TIGR02432">
    <property type="entry name" value="lysidine_TilS_N"/>
    <property type="match status" value="1"/>
</dbReference>
<dbReference type="CDD" id="cd01992">
    <property type="entry name" value="TilS_N"/>
    <property type="match status" value="1"/>
</dbReference>
<dbReference type="GO" id="GO:0006400">
    <property type="term" value="P:tRNA modification"/>
    <property type="evidence" value="ECO:0007669"/>
    <property type="project" value="UniProtKB-UniRule"/>
</dbReference>
<dbReference type="AlphaFoldDB" id="A0AAE6M1Q0"/>
<gene>
    <name evidence="8 10" type="primary">tilS</name>
    <name evidence="10" type="ORF">FGL89_03135</name>
</gene>
<dbReference type="SUPFAM" id="SSF52402">
    <property type="entry name" value="Adenine nucleotide alpha hydrolases-like"/>
    <property type="match status" value="1"/>
</dbReference>
<dbReference type="RefSeq" id="WP_014973851.1">
    <property type="nucleotide sequence ID" value="NZ_BPKR01000007.1"/>
</dbReference>
<dbReference type="InterPro" id="IPR014729">
    <property type="entry name" value="Rossmann-like_a/b/a_fold"/>
</dbReference>
<sequence>MIEKIQQQLNKYQWDATLVVAVSGGVDSVVLLHALRQHLPKAKLIVAHVNYHLREESDGDAAFVQALAKKYEATFESIDWLDIPEKAIESQARTLRYNFFKQLTRKYQTQTVVVAHHGDDQAETVLLKLIRGGKLSQLTGMHVYNQQVVRPFLSITKQEIISYAQQYQLSWREDFTNSDTSYTPRNYLRHEILPAFKKINPEAVAHINDFAQQLQRQNDLIAEQTKIYVQTISHDWTKIPERWLEPAIVDFIQQQGVYRLKQAQIMQIMQLLKNQQKPVGRLQLSKNIEFVKEYQQLYVKNATEMTITSQVLSPIMLKLNQWQIFANYAVKWTDSKPDNDVASFSFKLAKPVPHLYLRPVATSDKLALIDGHKKLRRLAIDEKLSIAERQDMMVLTTTDDIIVAVKIRDHWRVSAEFTSKQDAKLNLNWLAWRIEEK</sequence>
<dbReference type="InterPro" id="IPR012795">
    <property type="entry name" value="tRNA_Ile_lys_synt_N"/>
</dbReference>
<dbReference type="PANTHER" id="PTHR43033:SF1">
    <property type="entry name" value="TRNA(ILE)-LYSIDINE SYNTHASE-RELATED"/>
    <property type="match status" value="1"/>
</dbReference>
<comment type="domain">
    <text evidence="8">The N-terminal region contains the highly conserved SGGXDS motif, predicted to be a P-loop motif involved in ATP binding.</text>
</comment>
<reference evidence="10 11" key="1">
    <citation type="submission" date="2019-06" db="EMBL/GenBank/DDBJ databases">
        <title>Genome analyses of bacteria isolated from kimchi.</title>
        <authorList>
            <person name="Lee S."/>
            <person name="Ahn S."/>
            <person name="Roh S."/>
        </authorList>
    </citation>
    <scope>NUCLEOTIDE SEQUENCE [LARGE SCALE GENOMIC DNA]</scope>
    <source>
        <strain evidence="10 11">CBA3620</strain>
    </source>
</reference>
<dbReference type="HAMAP" id="MF_01161">
    <property type="entry name" value="tRNA_Ile_lys_synt"/>
    <property type="match status" value="1"/>
</dbReference>
<dbReference type="EC" id="6.3.4.19" evidence="8"/>
<evidence type="ECO:0000313" key="10">
    <source>
        <dbReference type="EMBL" id="QEA33212.1"/>
    </source>
</evidence>
<dbReference type="GO" id="GO:0005737">
    <property type="term" value="C:cytoplasm"/>
    <property type="evidence" value="ECO:0007669"/>
    <property type="project" value="UniProtKB-SubCell"/>
</dbReference>
<keyword evidence="3 8" id="KW-0436">Ligase</keyword>
<dbReference type="SMART" id="SM00977">
    <property type="entry name" value="TilS_C"/>
    <property type="match status" value="1"/>
</dbReference>
<evidence type="ECO:0000256" key="7">
    <source>
        <dbReference type="ARBA" id="ARBA00048539"/>
    </source>
</evidence>
<dbReference type="EMBL" id="CP042374">
    <property type="protein sequence ID" value="QEA33212.1"/>
    <property type="molecule type" value="Genomic_DNA"/>
</dbReference>
<feature type="domain" description="Lysidine-tRNA(Ile) synthetase C-terminal" evidence="9">
    <location>
        <begin position="355"/>
        <end position="429"/>
    </location>
</feature>
<dbReference type="GeneID" id="61186724"/>
<accession>A0AAE6M1Q0</accession>
<organism evidence="10 11">
    <name type="scientific">Leuconostoc carnosum</name>
    <dbReference type="NCBI Taxonomy" id="1252"/>
    <lineage>
        <taxon>Bacteria</taxon>
        <taxon>Bacillati</taxon>
        <taxon>Bacillota</taxon>
        <taxon>Bacilli</taxon>
        <taxon>Lactobacillales</taxon>
        <taxon>Lactobacillaceae</taxon>
        <taxon>Leuconostoc</taxon>
    </lineage>
</organism>
<comment type="subcellular location">
    <subcellularLocation>
        <location evidence="1 8">Cytoplasm</location>
    </subcellularLocation>
</comment>
<evidence type="ECO:0000259" key="9">
    <source>
        <dbReference type="SMART" id="SM00977"/>
    </source>
</evidence>
<dbReference type="GO" id="GO:0005524">
    <property type="term" value="F:ATP binding"/>
    <property type="evidence" value="ECO:0007669"/>
    <property type="project" value="UniProtKB-UniRule"/>
</dbReference>
<feature type="binding site" evidence="8">
    <location>
        <begin position="23"/>
        <end position="28"/>
    </location>
    <ligand>
        <name>ATP</name>
        <dbReference type="ChEBI" id="CHEBI:30616"/>
    </ligand>
</feature>
<keyword evidence="5 8" id="KW-0547">Nucleotide-binding</keyword>